<dbReference type="InterPro" id="IPR050131">
    <property type="entry name" value="Peptidase_S8_subtilisin-like"/>
</dbReference>
<dbReference type="InterPro" id="IPR008964">
    <property type="entry name" value="Invasin/intimin_cell_adhesion"/>
</dbReference>
<dbReference type="InterPro" id="IPR036852">
    <property type="entry name" value="Peptidase_S8/S53_dom_sf"/>
</dbReference>
<dbReference type="PROSITE" id="PS00138">
    <property type="entry name" value="SUBTILASE_SER"/>
    <property type="match status" value="1"/>
</dbReference>
<dbReference type="PROSITE" id="PS51892">
    <property type="entry name" value="SUBTILASE"/>
    <property type="match status" value="1"/>
</dbReference>
<dbReference type="Proteomes" id="UP000184287">
    <property type="component" value="Unassembled WGS sequence"/>
</dbReference>
<organism evidence="7 8">
    <name type="scientific">Pedobacter caeni</name>
    <dbReference type="NCBI Taxonomy" id="288992"/>
    <lineage>
        <taxon>Bacteria</taxon>
        <taxon>Pseudomonadati</taxon>
        <taxon>Bacteroidota</taxon>
        <taxon>Sphingobacteriia</taxon>
        <taxon>Sphingobacteriales</taxon>
        <taxon>Sphingobacteriaceae</taxon>
        <taxon>Pedobacter</taxon>
    </lineage>
</organism>
<protein>
    <submittedName>
        <fullName evidence="7">Subtilase family protein</fullName>
    </submittedName>
</protein>
<evidence type="ECO:0000256" key="4">
    <source>
        <dbReference type="ARBA" id="ARBA00022825"/>
    </source>
</evidence>
<dbReference type="InterPro" id="IPR000209">
    <property type="entry name" value="Peptidase_S8/S53_dom"/>
</dbReference>
<evidence type="ECO:0000259" key="6">
    <source>
        <dbReference type="Pfam" id="PF00082"/>
    </source>
</evidence>
<dbReference type="STRING" id="288992.SAMN04488522_101325"/>
<dbReference type="SUPFAM" id="SSF49373">
    <property type="entry name" value="Invasin/intimin cell-adhesion fragments"/>
    <property type="match status" value="1"/>
</dbReference>
<dbReference type="GO" id="GO:0006508">
    <property type="term" value="P:proteolysis"/>
    <property type="evidence" value="ECO:0007669"/>
    <property type="project" value="UniProtKB-KW"/>
</dbReference>
<feature type="active site" description="Charge relay system" evidence="5">
    <location>
        <position position="326"/>
    </location>
</feature>
<dbReference type="PANTHER" id="PTHR43806:SF67">
    <property type="entry name" value="EGF-LIKE DOMAIN-CONTAINING PROTEIN"/>
    <property type="match status" value="1"/>
</dbReference>
<keyword evidence="4 5" id="KW-0720">Serine protease</keyword>
<comment type="similarity">
    <text evidence="1 5">Belongs to the peptidase S8 family.</text>
</comment>
<dbReference type="PANTHER" id="PTHR43806">
    <property type="entry name" value="PEPTIDASE S8"/>
    <property type="match status" value="1"/>
</dbReference>
<dbReference type="InterPro" id="IPR023828">
    <property type="entry name" value="Peptidase_S8_Ser-AS"/>
</dbReference>
<dbReference type="CDD" id="cd07493">
    <property type="entry name" value="Peptidases_S8_9"/>
    <property type="match status" value="1"/>
</dbReference>
<evidence type="ECO:0000256" key="3">
    <source>
        <dbReference type="ARBA" id="ARBA00022801"/>
    </source>
</evidence>
<name>A0A1M4TUH7_9SPHI</name>
<evidence type="ECO:0000313" key="8">
    <source>
        <dbReference type="Proteomes" id="UP000184287"/>
    </source>
</evidence>
<keyword evidence="2 5" id="KW-0645">Protease</keyword>
<evidence type="ECO:0000256" key="5">
    <source>
        <dbReference type="PROSITE-ProRule" id="PRU01240"/>
    </source>
</evidence>
<dbReference type="GO" id="GO:0004252">
    <property type="term" value="F:serine-type endopeptidase activity"/>
    <property type="evidence" value="ECO:0007669"/>
    <property type="project" value="UniProtKB-UniRule"/>
</dbReference>
<dbReference type="EMBL" id="FQUQ01000001">
    <property type="protein sequence ID" value="SHE48139.1"/>
    <property type="molecule type" value="Genomic_DNA"/>
</dbReference>
<feature type="domain" description="Peptidase S8/S53" evidence="6">
    <location>
        <begin position="281"/>
        <end position="547"/>
    </location>
</feature>
<keyword evidence="8" id="KW-1185">Reference proteome</keyword>
<proteinExistence type="inferred from homology"/>
<dbReference type="Gene3D" id="3.40.50.200">
    <property type="entry name" value="Peptidase S8/S53 domain"/>
    <property type="match status" value="1"/>
</dbReference>
<feature type="active site" description="Charge relay system" evidence="5">
    <location>
        <position position="501"/>
    </location>
</feature>
<dbReference type="AlphaFoldDB" id="A0A1M4TUH7"/>
<evidence type="ECO:0000256" key="2">
    <source>
        <dbReference type="ARBA" id="ARBA00022670"/>
    </source>
</evidence>
<gene>
    <name evidence="7" type="ORF">SAMN04488522_101325</name>
</gene>
<sequence length="565" mass="61907">MSSSTHLKMQLNTRNFLIAFLSSLLFLSACKKTEIPGEIPKPSTPFVRMSLDSAILANDSFFGRQLSVTLENFPENTSDLVEWRVENPRIAQVTTDGTVWPKGAGVTYVFAKLVHGKGEAKCKIIVTDGNDYKFRLVLTDKGKSDFSIGSPEAFLSKKAIERRRKRNIPIDESDLPISKEYLKTITEIGGTIVARSKWLNTVTVTLQDQFLIDKYKALPFVKEIILVYVGKRKQNSDVPKYVDRPQTGSFSDPGTSIDYGSAKLNISTVKGEVLHQQGFRGAGMDIAVIDAGFLQLKNNAAFSNVHIKGAKSFVYENDDPYGIDTHGLWVTSCMAVNKPGTYVGTAPEANYWLLRTEDSETEFPVEEDYWTSAIEFADSVGVDLVNSSLSYSDGYSYLTKRYTENDMDGKTALASKAANMAFKKGIFIVNCAGNEQKWVGTPADSPGVLTLGSIYENGKASYFTSWGMTADGRIKPDVMAMGSSASVINTSGIAESRSGTSYASPIMCGLVACLWQANPTLTNHDLLEIIRKSADRASKPELPFGYGIADMKKAMELASAKGRSK</sequence>
<dbReference type="Pfam" id="PF00082">
    <property type="entry name" value="Peptidase_S8"/>
    <property type="match status" value="1"/>
</dbReference>
<dbReference type="SUPFAM" id="SSF52743">
    <property type="entry name" value="Subtilisin-like"/>
    <property type="match status" value="1"/>
</dbReference>
<evidence type="ECO:0000256" key="1">
    <source>
        <dbReference type="ARBA" id="ARBA00011073"/>
    </source>
</evidence>
<reference evidence="8" key="1">
    <citation type="submission" date="2016-11" db="EMBL/GenBank/DDBJ databases">
        <authorList>
            <person name="Varghese N."/>
            <person name="Submissions S."/>
        </authorList>
    </citation>
    <scope>NUCLEOTIDE SEQUENCE [LARGE SCALE GENOMIC DNA]</scope>
    <source>
        <strain evidence="8">DSM 16990</strain>
    </source>
</reference>
<keyword evidence="3 5" id="KW-0378">Hydrolase</keyword>
<evidence type="ECO:0000313" key="7">
    <source>
        <dbReference type="EMBL" id="SHE48139.1"/>
    </source>
</evidence>
<feature type="active site" description="Charge relay system" evidence="5">
    <location>
        <position position="290"/>
    </location>
</feature>
<dbReference type="Gene3D" id="2.60.40.1080">
    <property type="match status" value="1"/>
</dbReference>
<accession>A0A1M4TUH7</accession>